<feature type="compositionally biased region" description="Low complexity" evidence="1">
    <location>
        <begin position="236"/>
        <end position="256"/>
    </location>
</feature>
<proteinExistence type="predicted"/>
<reference evidence="2 3" key="1">
    <citation type="submission" date="2014-11" db="EMBL/GenBank/DDBJ databases">
        <authorList>
            <person name="Zhu J."/>
            <person name="Qi W."/>
            <person name="Song R."/>
        </authorList>
    </citation>
    <scope>NUCLEOTIDE SEQUENCE [LARGE SCALE GENOMIC DNA]</scope>
</reference>
<gene>
    <name evidence="2" type="ORF">Vbra_23345</name>
</gene>
<keyword evidence="3" id="KW-1185">Reference proteome</keyword>
<feature type="region of interest" description="Disordered" evidence="1">
    <location>
        <begin position="182"/>
        <end position="267"/>
    </location>
</feature>
<name>A0A0G4GXG6_VITBC</name>
<dbReference type="AlphaFoldDB" id="A0A0G4GXG6"/>
<feature type="compositionally biased region" description="Pro residues" evidence="1">
    <location>
        <begin position="196"/>
        <end position="210"/>
    </location>
</feature>
<feature type="compositionally biased region" description="Basic residues" evidence="1">
    <location>
        <begin position="257"/>
        <end position="267"/>
    </location>
</feature>
<dbReference type="InParanoid" id="A0A0G4GXG6"/>
<accession>A0A0G4GXG6</accession>
<dbReference type="EMBL" id="CDMY01000864">
    <property type="protein sequence ID" value="CEM35735.1"/>
    <property type="molecule type" value="Genomic_DNA"/>
</dbReference>
<evidence type="ECO:0000313" key="3">
    <source>
        <dbReference type="Proteomes" id="UP000041254"/>
    </source>
</evidence>
<dbReference type="Proteomes" id="UP000041254">
    <property type="component" value="Unassembled WGS sequence"/>
</dbReference>
<dbReference type="VEuPathDB" id="CryptoDB:Vbra_23345"/>
<evidence type="ECO:0000313" key="2">
    <source>
        <dbReference type="EMBL" id="CEM35735.1"/>
    </source>
</evidence>
<organism evidence="2 3">
    <name type="scientific">Vitrella brassicaformis (strain CCMP3155)</name>
    <dbReference type="NCBI Taxonomy" id="1169540"/>
    <lineage>
        <taxon>Eukaryota</taxon>
        <taxon>Sar</taxon>
        <taxon>Alveolata</taxon>
        <taxon>Colpodellida</taxon>
        <taxon>Vitrellaceae</taxon>
        <taxon>Vitrella</taxon>
    </lineage>
</organism>
<evidence type="ECO:0000256" key="1">
    <source>
        <dbReference type="SAM" id="MobiDB-lite"/>
    </source>
</evidence>
<sequence length="267" mass="29453">MHTGTEQNYRVRLNRRDLPTYLPEIARYVKRLGRGKANLLLNFEENYPTSPVRASPQDLATGQLGLPIQPQDQGFVKNVYIQRATIVYVGDIHTFVTLARAFEPTCSFSVEVCINEPSLVENVTQVCEMMKMGGLLWPPCDRPFLPTRPTDPIGVTEMVELTEKRDIPIKFMCLFEPPQVAVHDRESVSPSQSPSTSPPPLPPPGFPPTPSIVVSALPPLLASPNTSPDSEPIRPQSFSQSQAAASASTYSSNGQGRQKKGRKGDRK</sequence>
<protein>
    <submittedName>
        <fullName evidence="2">Uncharacterized protein</fullName>
    </submittedName>
</protein>